<feature type="domain" description="Fungal-type protein kinase" evidence="1">
    <location>
        <begin position="323"/>
        <end position="407"/>
    </location>
</feature>
<evidence type="ECO:0000259" key="1">
    <source>
        <dbReference type="Pfam" id="PF17667"/>
    </source>
</evidence>
<dbReference type="Proteomes" id="UP000320762">
    <property type="component" value="Unassembled WGS sequence"/>
</dbReference>
<accession>A0A550C2T6</accession>
<organism evidence="2 3">
    <name type="scientific">Schizophyllum amplum</name>
    <dbReference type="NCBI Taxonomy" id="97359"/>
    <lineage>
        <taxon>Eukaryota</taxon>
        <taxon>Fungi</taxon>
        <taxon>Dikarya</taxon>
        <taxon>Basidiomycota</taxon>
        <taxon>Agaricomycotina</taxon>
        <taxon>Agaricomycetes</taxon>
        <taxon>Agaricomycetidae</taxon>
        <taxon>Agaricales</taxon>
        <taxon>Schizophyllaceae</taxon>
        <taxon>Schizophyllum</taxon>
    </lineage>
</organism>
<reference evidence="2 3" key="1">
    <citation type="journal article" date="2019" name="New Phytol.">
        <title>Comparative genomics reveals unique wood-decay strategies and fruiting body development in the Schizophyllaceae.</title>
        <authorList>
            <person name="Almasi E."/>
            <person name="Sahu N."/>
            <person name="Krizsan K."/>
            <person name="Balint B."/>
            <person name="Kovacs G.M."/>
            <person name="Kiss B."/>
            <person name="Cseklye J."/>
            <person name="Drula E."/>
            <person name="Henrissat B."/>
            <person name="Nagy I."/>
            <person name="Chovatia M."/>
            <person name="Adam C."/>
            <person name="LaButti K."/>
            <person name="Lipzen A."/>
            <person name="Riley R."/>
            <person name="Grigoriev I.V."/>
            <person name="Nagy L.G."/>
        </authorList>
    </citation>
    <scope>NUCLEOTIDE SEQUENCE [LARGE SCALE GENOMIC DNA]</scope>
    <source>
        <strain evidence="2 3">NL-1724</strain>
    </source>
</reference>
<dbReference type="AlphaFoldDB" id="A0A550C2T6"/>
<dbReference type="OrthoDB" id="5584477at2759"/>
<sequence>MRKACNAFIGLASWFLPSNTSDMDEHPWERSDVRAAQPSDPPFLCAGQPLQSRYLLSAARPDHQQGTVETSDNSLFLILDARSAISTMRVSTGYLARHCGEYRIRRDAVCSAVTHWNLADGDRTMQAFHRNMIELLCLDIDDPEESRRSTVDRILASPRERTIAANEMEASHQLSNCLPNRGARAARRRALVQDAPTSGARVLLVPADGFSTTTSSGPFRRVLEIGEREPMALSAAVHLSRVQLFDARSAQDEVQASPGCVFDARSLALEIARCCRLGYGGLKHSVPKNPRQWTVNNGQRTSLTGESVPSAGIVLVDTGLDAPRWSDLLCNVQVVPALELMPQALQRLSSGAANVFATQEDRLFHMGIAFAGDSVQLACYDRAGRVLSAAQNILVIYARIVIMTGLMLPNKTYGGKTP</sequence>
<keyword evidence="3" id="KW-1185">Reference proteome</keyword>
<dbReference type="InterPro" id="IPR040976">
    <property type="entry name" value="Pkinase_fungal"/>
</dbReference>
<comment type="caution">
    <text evidence="2">The sequence shown here is derived from an EMBL/GenBank/DDBJ whole genome shotgun (WGS) entry which is preliminary data.</text>
</comment>
<name>A0A550C2T6_9AGAR</name>
<protein>
    <recommendedName>
        <fullName evidence="1">Fungal-type protein kinase domain-containing protein</fullName>
    </recommendedName>
</protein>
<evidence type="ECO:0000313" key="2">
    <source>
        <dbReference type="EMBL" id="TRM59117.1"/>
    </source>
</evidence>
<proteinExistence type="predicted"/>
<dbReference type="EMBL" id="VDMD01000030">
    <property type="protein sequence ID" value="TRM59117.1"/>
    <property type="molecule type" value="Genomic_DNA"/>
</dbReference>
<gene>
    <name evidence="2" type="ORF">BD626DRAFT_572906</name>
</gene>
<evidence type="ECO:0000313" key="3">
    <source>
        <dbReference type="Proteomes" id="UP000320762"/>
    </source>
</evidence>
<dbReference type="Pfam" id="PF17667">
    <property type="entry name" value="Pkinase_fungal"/>
    <property type="match status" value="1"/>
</dbReference>